<protein>
    <submittedName>
        <fullName evidence="1">Uncharacterized protein</fullName>
    </submittedName>
</protein>
<proteinExistence type="predicted"/>
<comment type="caution">
    <text evidence="1">The sequence shown here is derived from an EMBL/GenBank/DDBJ whole genome shotgun (WGS) entry which is preliminary data.</text>
</comment>
<gene>
    <name evidence="1" type="ORF">BV25DRAFT_1922298</name>
</gene>
<dbReference type="Proteomes" id="UP000814140">
    <property type="component" value="Unassembled WGS sequence"/>
</dbReference>
<name>A0ACB8SFQ0_9AGAM</name>
<sequence>MIKRWNGKFFVRETLSAIGLEVQLGHPVGEPCLLPRRGHKNFIIVDVDGIHRATVNFCGCRGIPRRLQMLQAEWWPATPLDPQTGATIAVLRLFQRLKLESKITVYDFWNTLVAATDPMGKMGIPNRLSSFMMMAREFSHIQMLKRGGVGHQAAGIAGCAEGCLAMVCPLCPQPGVNLPDGWESESKSWLYRPLFAIDANFRLKNRLRSSDEKDPGLSTGLAYFVENEKYLAHVVNYATQEDISTCTGFAALLNANLKKSHGLRVTGVGAIICCRHSWWQANGVGDLQKGERYCNIDYIVFNVLHNKEYQEIVLSYDIACQWGKTLEARMNVLPPHIRSPFSPTSFDLAVPKFHLPAHTDKCHAPYSYNYKIGVGRTDGEAIERNWSYLNGAASSTKEMGPGARHDTLDDFCGYWNWKKTVGMGEFLKGKWLEAISEAEAHVSAFVEYDGVVRCDRLHDVKQWESMMEAWYLDKSKPCPFEPSMPKVTVSNIRLSLAIAESEAMEGNGPIFQQSPSELLLFGINLSETQRALAVDVAAHRLPTPSQLALFQERRNELLKKIRKFYTGMQAHMAAVLPQDVNSIESTPEAPCEKFNLVFPSSLDTAARSRVCSPSIGDVEASLRYAEACEALDKIRHNLRLKTYFNRFKTAQVTGQRQQTRARTFQDRVDGKLRLLATRYRVARGAYLRLKGPGVWETTLQVLADEDIRGLGDVVIKDSESREAHRYQELNKRFKDRPKSALFTGEGRRKISWIWYTIGVVDDGKEDLGLHDDLRMEWARAKARAARWQEEIWHVKEEMRRGPVTLNQLANAWEDFATQALEGSSGNQEGRAAYAFEQANIRRQMASRLEAQWQKLCDGVPWERLASTPLDGSAWSEASSLDDEVGGSRSQPQPSTILTDDCEDDGQDDDVNYDEDGEERARW</sequence>
<organism evidence="1 2">
    <name type="scientific">Artomyces pyxidatus</name>
    <dbReference type="NCBI Taxonomy" id="48021"/>
    <lineage>
        <taxon>Eukaryota</taxon>
        <taxon>Fungi</taxon>
        <taxon>Dikarya</taxon>
        <taxon>Basidiomycota</taxon>
        <taxon>Agaricomycotina</taxon>
        <taxon>Agaricomycetes</taxon>
        <taxon>Russulales</taxon>
        <taxon>Auriscalpiaceae</taxon>
        <taxon>Artomyces</taxon>
    </lineage>
</organism>
<keyword evidence="2" id="KW-1185">Reference proteome</keyword>
<evidence type="ECO:0000313" key="1">
    <source>
        <dbReference type="EMBL" id="KAI0054865.1"/>
    </source>
</evidence>
<reference evidence="1" key="1">
    <citation type="submission" date="2021-03" db="EMBL/GenBank/DDBJ databases">
        <authorList>
            <consortium name="DOE Joint Genome Institute"/>
            <person name="Ahrendt S."/>
            <person name="Looney B.P."/>
            <person name="Miyauchi S."/>
            <person name="Morin E."/>
            <person name="Drula E."/>
            <person name="Courty P.E."/>
            <person name="Chicoki N."/>
            <person name="Fauchery L."/>
            <person name="Kohler A."/>
            <person name="Kuo A."/>
            <person name="Labutti K."/>
            <person name="Pangilinan J."/>
            <person name="Lipzen A."/>
            <person name="Riley R."/>
            <person name="Andreopoulos W."/>
            <person name="He G."/>
            <person name="Johnson J."/>
            <person name="Barry K.W."/>
            <person name="Grigoriev I.V."/>
            <person name="Nagy L."/>
            <person name="Hibbett D."/>
            <person name="Henrissat B."/>
            <person name="Matheny P.B."/>
            <person name="Labbe J."/>
            <person name="Martin F."/>
        </authorList>
    </citation>
    <scope>NUCLEOTIDE SEQUENCE</scope>
    <source>
        <strain evidence="1">HHB10654</strain>
    </source>
</reference>
<reference evidence="1" key="2">
    <citation type="journal article" date="2022" name="New Phytol.">
        <title>Evolutionary transition to the ectomycorrhizal habit in the genomes of a hyperdiverse lineage of mushroom-forming fungi.</title>
        <authorList>
            <person name="Looney B."/>
            <person name="Miyauchi S."/>
            <person name="Morin E."/>
            <person name="Drula E."/>
            <person name="Courty P.E."/>
            <person name="Kohler A."/>
            <person name="Kuo A."/>
            <person name="LaButti K."/>
            <person name="Pangilinan J."/>
            <person name="Lipzen A."/>
            <person name="Riley R."/>
            <person name="Andreopoulos W."/>
            <person name="He G."/>
            <person name="Johnson J."/>
            <person name="Nolan M."/>
            <person name="Tritt A."/>
            <person name="Barry K.W."/>
            <person name="Grigoriev I.V."/>
            <person name="Nagy L.G."/>
            <person name="Hibbett D."/>
            <person name="Henrissat B."/>
            <person name="Matheny P.B."/>
            <person name="Labbe J."/>
            <person name="Martin F.M."/>
        </authorList>
    </citation>
    <scope>NUCLEOTIDE SEQUENCE</scope>
    <source>
        <strain evidence="1">HHB10654</strain>
    </source>
</reference>
<accession>A0ACB8SFQ0</accession>
<evidence type="ECO:0000313" key="2">
    <source>
        <dbReference type="Proteomes" id="UP000814140"/>
    </source>
</evidence>
<dbReference type="EMBL" id="MU277336">
    <property type="protein sequence ID" value="KAI0054865.1"/>
    <property type="molecule type" value="Genomic_DNA"/>
</dbReference>